<dbReference type="InterPro" id="IPR000914">
    <property type="entry name" value="SBP_5_dom"/>
</dbReference>
<dbReference type="PANTHER" id="PTHR30290">
    <property type="entry name" value="PERIPLASMIC BINDING COMPONENT OF ABC TRANSPORTER"/>
    <property type="match status" value="1"/>
</dbReference>
<dbReference type="SUPFAM" id="SSF53850">
    <property type="entry name" value="Periplasmic binding protein-like II"/>
    <property type="match status" value="1"/>
</dbReference>
<dbReference type="InterPro" id="IPR039424">
    <property type="entry name" value="SBP_5"/>
</dbReference>
<comment type="subcellular location">
    <subcellularLocation>
        <location evidence="1">Periplasm</location>
    </subcellularLocation>
</comment>
<evidence type="ECO:0000256" key="2">
    <source>
        <dbReference type="ARBA" id="ARBA00005695"/>
    </source>
</evidence>
<protein>
    <submittedName>
        <fullName evidence="5">Stage 0 sporulation protein KA</fullName>
    </submittedName>
</protein>
<dbReference type="GO" id="GO:0015833">
    <property type="term" value="P:peptide transport"/>
    <property type="evidence" value="ECO:0007669"/>
    <property type="project" value="TreeGrafter"/>
</dbReference>
<comment type="similarity">
    <text evidence="2">Belongs to the bacterial solute-binding protein 5 family.</text>
</comment>
<accession>A0A0P1GK36</accession>
<dbReference type="Gene3D" id="3.40.190.10">
    <property type="entry name" value="Periplasmic binding protein-like II"/>
    <property type="match status" value="1"/>
</dbReference>
<gene>
    <name evidence="5" type="primary">oppA_2</name>
    <name evidence="5" type="ORF">TRN7648_03862</name>
</gene>
<evidence type="ECO:0000313" key="5">
    <source>
        <dbReference type="EMBL" id="CUH82210.1"/>
    </source>
</evidence>
<dbReference type="STRING" id="441103.TRN7648_03862"/>
<feature type="region of interest" description="Disordered" evidence="3">
    <location>
        <begin position="1"/>
        <end position="21"/>
    </location>
</feature>
<proteinExistence type="inferred from homology"/>
<keyword evidence="6" id="KW-1185">Reference proteome</keyword>
<feature type="domain" description="Solute-binding protein family 5" evidence="4">
    <location>
        <begin position="54"/>
        <end position="99"/>
    </location>
</feature>
<dbReference type="GO" id="GO:1904680">
    <property type="term" value="F:peptide transmembrane transporter activity"/>
    <property type="evidence" value="ECO:0007669"/>
    <property type="project" value="TreeGrafter"/>
</dbReference>
<reference evidence="5 6" key="1">
    <citation type="submission" date="2015-09" db="EMBL/GenBank/DDBJ databases">
        <authorList>
            <consortium name="Swine Surveillance"/>
        </authorList>
    </citation>
    <scope>NUCLEOTIDE SEQUENCE [LARGE SCALE GENOMIC DNA]</scope>
    <source>
        <strain evidence="5 6">CECT 7648</strain>
    </source>
</reference>
<evidence type="ECO:0000313" key="6">
    <source>
        <dbReference type="Proteomes" id="UP000054935"/>
    </source>
</evidence>
<evidence type="ECO:0000256" key="1">
    <source>
        <dbReference type="ARBA" id="ARBA00004418"/>
    </source>
</evidence>
<organism evidence="5 6">
    <name type="scientific">Tropicibacter naphthalenivorans</name>
    <dbReference type="NCBI Taxonomy" id="441103"/>
    <lineage>
        <taxon>Bacteria</taxon>
        <taxon>Pseudomonadati</taxon>
        <taxon>Pseudomonadota</taxon>
        <taxon>Alphaproteobacteria</taxon>
        <taxon>Rhodobacterales</taxon>
        <taxon>Roseobacteraceae</taxon>
        <taxon>Tropicibacter</taxon>
    </lineage>
</organism>
<dbReference type="Pfam" id="PF00496">
    <property type="entry name" value="SBP_bac_5"/>
    <property type="match status" value="1"/>
</dbReference>
<sequence length="99" mass="10874">MAFGAGAQADGGTLTVGYDSQPNSLDAQMSTTLYTRELSRTFYETLVTLNGDYQPVPFLAESIETSDDRKTFTFVLRKGVMFHDGTEMTAEDVVASMTR</sequence>
<dbReference type="EMBL" id="CYSE01000011">
    <property type="protein sequence ID" value="CUH82210.1"/>
    <property type="molecule type" value="Genomic_DNA"/>
</dbReference>
<dbReference type="Proteomes" id="UP000054935">
    <property type="component" value="Unassembled WGS sequence"/>
</dbReference>
<dbReference type="AlphaFoldDB" id="A0A0P1GK36"/>
<name>A0A0P1GK36_9RHOB</name>
<evidence type="ECO:0000259" key="4">
    <source>
        <dbReference type="Pfam" id="PF00496"/>
    </source>
</evidence>
<evidence type="ECO:0000256" key="3">
    <source>
        <dbReference type="SAM" id="MobiDB-lite"/>
    </source>
</evidence>